<gene>
    <name evidence="1" type="ORF">FHX46_002656</name>
</gene>
<evidence type="ECO:0000313" key="2">
    <source>
        <dbReference type="Proteomes" id="UP000754495"/>
    </source>
</evidence>
<keyword evidence="2" id="KW-1185">Reference proteome</keyword>
<accession>A0ABX0ST49</accession>
<dbReference type="EMBL" id="JAANOU010000001">
    <property type="protein sequence ID" value="NIH80126.1"/>
    <property type="molecule type" value="Genomic_DNA"/>
</dbReference>
<dbReference type="RefSeq" id="WP_167113842.1">
    <property type="nucleotide sequence ID" value="NZ_JAANOU010000001.1"/>
</dbReference>
<proteinExistence type="predicted"/>
<reference evidence="1 2" key="1">
    <citation type="submission" date="2020-03" db="EMBL/GenBank/DDBJ databases">
        <title>Sequencing the genomes of 1000 actinobacteria strains.</title>
        <authorList>
            <person name="Klenk H.-P."/>
        </authorList>
    </citation>
    <scope>NUCLEOTIDE SEQUENCE [LARGE SCALE GENOMIC DNA]</scope>
    <source>
        <strain evidence="1 2">DSM 45668</strain>
    </source>
</reference>
<dbReference type="Proteomes" id="UP000754495">
    <property type="component" value="Unassembled WGS sequence"/>
</dbReference>
<evidence type="ECO:0000313" key="1">
    <source>
        <dbReference type="EMBL" id="NIH80126.1"/>
    </source>
</evidence>
<organism evidence="1 2">
    <name type="scientific">Amycolatopsis viridis</name>
    <dbReference type="NCBI Taxonomy" id="185678"/>
    <lineage>
        <taxon>Bacteria</taxon>
        <taxon>Bacillati</taxon>
        <taxon>Actinomycetota</taxon>
        <taxon>Actinomycetes</taxon>
        <taxon>Pseudonocardiales</taxon>
        <taxon>Pseudonocardiaceae</taxon>
        <taxon>Amycolatopsis</taxon>
    </lineage>
</organism>
<name>A0ABX0ST49_9PSEU</name>
<sequence length="172" mass="17832">MPADLSSVIAATAQWLLRAYPPERGALSGALAEAQCRQAATVAAWLRYPTALDAGLLDVVGPGGSGRLDWVTGVDAVPGEDAGWRTWVDEVVASWAACLLADRGLAVAAIATVTGSVHAAGLAPDFRRLADPDRRDRQAAVLLRHPDLLSPVADLHRADLLARLGGGTAQAA</sequence>
<comment type="caution">
    <text evidence="1">The sequence shown here is derived from an EMBL/GenBank/DDBJ whole genome shotgun (WGS) entry which is preliminary data.</text>
</comment>
<protein>
    <submittedName>
        <fullName evidence="1">Uncharacterized protein</fullName>
    </submittedName>
</protein>